<dbReference type="EMBL" id="CAJOBA010036384">
    <property type="protein sequence ID" value="CAF4022040.1"/>
    <property type="molecule type" value="Genomic_DNA"/>
</dbReference>
<organism evidence="2 3">
    <name type="scientific">Didymodactylos carnosus</name>
    <dbReference type="NCBI Taxonomy" id="1234261"/>
    <lineage>
        <taxon>Eukaryota</taxon>
        <taxon>Metazoa</taxon>
        <taxon>Spiralia</taxon>
        <taxon>Gnathifera</taxon>
        <taxon>Rotifera</taxon>
        <taxon>Eurotatoria</taxon>
        <taxon>Bdelloidea</taxon>
        <taxon>Philodinida</taxon>
        <taxon>Philodinidae</taxon>
        <taxon>Didymodactylos</taxon>
    </lineage>
</organism>
<evidence type="ECO:0000313" key="1">
    <source>
        <dbReference type="EMBL" id="CAF1213211.1"/>
    </source>
</evidence>
<accession>A0A8S2NWY1</accession>
<dbReference type="EMBL" id="CAJNOK010014849">
    <property type="protein sequence ID" value="CAF1213211.1"/>
    <property type="molecule type" value="Genomic_DNA"/>
</dbReference>
<evidence type="ECO:0000313" key="2">
    <source>
        <dbReference type="EMBL" id="CAF4022040.1"/>
    </source>
</evidence>
<comment type="caution">
    <text evidence="2">The sequence shown here is derived from an EMBL/GenBank/DDBJ whole genome shotgun (WGS) entry which is preliminary data.</text>
</comment>
<dbReference type="AlphaFoldDB" id="A0A8S2NWY1"/>
<reference evidence="2" key="1">
    <citation type="submission" date="2021-02" db="EMBL/GenBank/DDBJ databases">
        <authorList>
            <person name="Nowell W R."/>
        </authorList>
    </citation>
    <scope>NUCLEOTIDE SEQUENCE</scope>
</reference>
<protein>
    <submittedName>
        <fullName evidence="2">Uncharacterized protein</fullName>
    </submittedName>
</protein>
<sequence>SDSQERKKTVHLNQVPFAWHLAFGFDGRDSIRLLPWIELAKMIIYRREMAGTEVYDQFTIVVFGETATDRIETSKGYAGYTTECRKISGVPKDFGNLQLDAYDTIGTGDSTEGTVTPEEALQKLHDASLKI</sequence>
<evidence type="ECO:0000313" key="3">
    <source>
        <dbReference type="Proteomes" id="UP000682733"/>
    </source>
</evidence>
<gene>
    <name evidence="1" type="ORF">OVA965_LOCUS24558</name>
    <name evidence="2" type="ORF">TMI583_LOCUS25278</name>
</gene>
<feature type="non-terminal residue" evidence="2">
    <location>
        <position position="1"/>
    </location>
</feature>
<dbReference type="Proteomes" id="UP000677228">
    <property type="component" value="Unassembled WGS sequence"/>
</dbReference>
<proteinExistence type="predicted"/>
<name>A0A8S2NWY1_9BILA</name>
<dbReference type="Proteomes" id="UP000682733">
    <property type="component" value="Unassembled WGS sequence"/>
</dbReference>